<dbReference type="AlphaFoldDB" id="A0A0R1UML8"/>
<dbReference type="STRING" id="1423753.FD28_GL000581"/>
<feature type="transmembrane region" description="Helical" evidence="1">
    <location>
        <begin position="512"/>
        <end position="533"/>
    </location>
</feature>
<dbReference type="OrthoDB" id="2014935at2"/>
<comment type="caution">
    <text evidence="2">The sequence shown here is derived from an EMBL/GenBank/DDBJ whole genome shotgun (WGS) entry which is preliminary data.</text>
</comment>
<feature type="transmembrane region" description="Helical" evidence="1">
    <location>
        <begin position="21"/>
        <end position="39"/>
    </location>
</feature>
<feature type="transmembrane region" description="Helical" evidence="1">
    <location>
        <begin position="86"/>
        <end position="105"/>
    </location>
</feature>
<reference evidence="2 3" key="1">
    <citation type="journal article" date="2015" name="Genome Announc.">
        <title>Expanding the biotechnology potential of lactobacilli through comparative genomics of 213 strains and associated genera.</title>
        <authorList>
            <person name="Sun Z."/>
            <person name="Harris H.M."/>
            <person name="McCann A."/>
            <person name="Guo C."/>
            <person name="Argimon S."/>
            <person name="Zhang W."/>
            <person name="Yang X."/>
            <person name="Jeffery I.B."/>
            <person name="Cooney J.C."/>
            <person name="Kagawa T.F."/>
            <person name="Liu W."/>
            <person name="Song Y."/>
            <person name="Salvetti E."/>
            <person name="Wrobel A."/>
            <person name="Rasinkangas P."/>
            <person name="Parkhill J."/>
            <person name="Rea M.C."/>
            <person name="O'Sullivan O."/>
            <person name="Ritari J."/>
            <person name="Douillard F.P."/>
            <person name="Paul Ross R."/>
            <person name="Yang R."/>
            <person name="Briner A.E."/>
            <person name="Felis G.E."/>
            <person name="de Vos W.M."/>
            <person name="Barrangou R."/>
            <person name="Klaenhammer T.R."/>
            <person name="Caufield P.W."/>
            <person name="Cui Y."/>
            <person name="Zhang H."/>
            <person name="O'Toole P.W."/>
        </authorList>
    </citation>
    <scope>NUCLEOTIDE SEQUENCE [LARGE SCALE GENOMIC DNA]</scope>
    <source>
        <strain evidence="2 3">DSM 16381</strain>
    </source>
</reference>
<feature type="transmembrane region" description="Helical" evidence="1">
    <location>
        <begin position="165"/>
        <end position="186"/>
    </location>
</feature>
<feature type="transmembrane region" description="Helical" evidence="1">
    <location>
        <begin position="299"/>
        <end position="320"/>
    </location>
</feature>
<feature type="transmembrane region" description="Helical" evidence="1">
    <location>
        <begin position="395"/>
        <end position="422"/>
    </location>
</feature>
<protein>
    <submittedName>
        <fullName evidence="2">Export protein</fullName>
    </submittedName>
</protein>
<keyword evidence="1" id="KW-0472">Membrane</keyword>
<dbReference type="EMBL" id="AZFS01000059">
    <property type="protein sequence ID" value="KRL94429.1"/>
    <property type="molecule type" value="Genomic_DNA"/>
</dbReference>
<feature type="transmembrane region" description="Helical" evidence="1">
    <location>
        <begin position="193"/>
        <end position="213"/>
    </location>
</feature>
<name>A0A0R1UML8_9LACO</name>
<keyword evidence="1" id="KW-0812">Transmembrane</keyword>
<dbReference type="PATRIC" id="fig|1423753.3.peg.605"/>
<feature type="transmembrane region" description="Helical" evidence="1">
    <location>
        <begin position="471"/>
        <end position="492"/>
    </location>
</feature>
<evidence type="ECO:0000313" key="2">
    <source>
        <dbReference type="EMBL" id="KRL94429.1"/>
    </source>
</evidence>
<dbReference type="RefSeq" id="WP_057734244.1">
    <property type="nucleotide sequence ID" value="NZ_AZFS01000059.1"/>
</dbReference>
<keyword evidence="1" id="KW-1133">Transmembrane helix</keyword>
<gene>
    <name evidence="2" type="ORF">FD28_GL000581</name>
</gene>
<organism evidence="2 3">
    <name type="scientific">Levilactobacillus hammesii DSM 16381</name>
    <dbReference type="NCBI Taxonomy" id="1423753"/>
    <lineage>
        <taxon>Bacteria</taxon>
        <taxon>Bacillati</taxon>
        <taxon>Bacillota</taxon>
        <taxon>Bacilli</taxon>
        <taxon>Lactobacillales</taxon>
        <taxon>Lactobacillaceae</taxon>
        <taxon>Levilactobacillus</taxon>
    </lineage>
</organism>
<proteinExistence type="predicted"/>
<sequence>MTSRFARTGRLTGLALRRDRLRILIWVLILAGLMVGVAFKFTDIFGTPHEIAAIKGTLKSPAMVALLGAFKFTNNPSTAQIFSTEMVVFMAITQIVMNIMLGVHATRGEEDQGITELVRSRAVGQLAPLTAAALELVIINSFIAILYGVGLGFSNMHGITTEGNWAVAIGLAATSLGFGILGLVTAQLADHSASATGLAYGLFGLAYVVRMMTDVQNPDYTWWSPLGWVEKISPYYHPNWLPIFLSLATALILYLLAATINLHRDLNAGALATRPGRRTASSFLRGPASLLWRREHNVIIGWIIGLAILAMTYGSIYNSIGDMLKTNPTMQQVFGSNVIHEANHAMLVSFTSTLVILMAALATIPGMQLIYKLYSDETNGWLESLYARPLSRTRLFFSYLCTGLLSSIVAFGVAVSSLILVGNATLSHPKDGLTRFEFWQAIWGQLPAILVFLGIATALIGWWPRLRTLNWLYLGIGFITIYMGGMLKLPKWLQRLAPLGWMNKVPSHNVEWSTFSWMIVLSIIFIFIGWWGYRQRDLHMS</sequence>
<evidence type="ECO:0000313" key="3">
    <source>
        <dbReference type="Proteomes" id="UP000051580"/>
    </source>
</evidence>
<feature type="transmembrane region" description="Helical" evidence="1">
    <location>
        <begin position="442"/>
        <end position="464"/>
    </location>
</feature>
<dbReference type="Proteomes" id="UP000051580">
    <property type="component" value="Unassembled WGS sequence"/>
</dbReference>
<keyword evidence="3" id="KW-1185">Reference proteome</keyword>
<evidence type="ECO:0000256" key="1">
    <source>
        <dbReference type="SAM" id="Phobius"/>
    </source>
</evidence>
<accession>A0A0R1UML8</accession>
<feature type="transmembrane region" description="Helical" evidence="1">
    <location>
        <begin position="240"/>
        <end position="257"/>
    </location>
</feature>
<feature type="transmembrane region" description="Helical" evidence="1">
    <location>
        <begin position="126"/>
        <end position="153"/>
    </location>
</feature>